<keyword evidence="2" id="KW-0812">Transmembrane</keyword>
<accession>A0A128EY91</accession>
<feature type="region of interest" description="Disordered" evidence="1">
    <location>
        <begin position="1"/>
        <end position="37"/>
    </location>
</feature>
<evidence type="ECO:0000313" key="3">
    <source>
        <dbReference type="EMBL" id="CZF79467.1"/>
    </source>
</evidence>
<keyword evidence="2" id="KW-0472">Membrane</keyword>
<feature type="compositionally biased region" description="Gly residues" evidence="1">
    <location>
        <begin position="9"/>
        <end position="19"/>
    </location>
</feature>
<dbReference type="RefSeq" id="WP_062706419.1">
    <property type="nucleotide sequence ID" value="NZ_CAWRCI010000006.1"/>
</dbReference>
<dbReference type="OrthoDB" id="5919004at2"/>
<keyword evidence="4" id="KW-1185">Reference proteome</keyword>
<name>A0A128EY91_9GAMM</name>
<dbReference type="Proteomes" id="UP000073601">
    <property type="component" value="Unassembled WGS sequence"/>
</dbReference>
<proteinExistence type="predicted"/>
<organism evidence="3 4">
    <name type="scientific">Grimontia marina</name>
    <dbReference type="NCBI Taxonomy" id="646534"/>
    <lineage>
        <taxon>Bacteria</taxon>
        <taxon>Pseudomonadati</taxon>
        <taxon>Pseudomonadota</taxon>
        <taxon>Gammaproteobacteria</taxon>
        <taxon>Vibrionales</taxon>
        <taxon>Vibrionaceae</taxon>
        <taxon>Grimontia</taxon>
    </lineage>
</organism>
<keyword evidence="2" id="KW-1133">Transmembrane helix</keyword>
<evidence type="ECO:0000256" key="1">
    <source>
        <dbReference type="SAM" id="MobiDB-lite"/>
    </source>
</evidence>
<reference evidence="4" key="1">
    <citation type="submission" date="2016-02" db="EMBL/GenBank/DDBJ databases">
        <authorList>
            <person name="Rodrigo-Torres Lidia"/>
            <person name="Arahal R.David."/>
        </authorList>
    </citation>
    <scope>NUCLEOTIDE SEQUENCE [LARGE SCALE GENOMIC DNA]</scope>
    <source>
        <strain evidence="4">CECT 8713</strain>
    </source>
</reference>
<feature type="compositionally biased region" description="Low complexity" evidence="1">
    <location>
        <begin position="20"/>
        <end position="34"/>
    </location>
</feature>
<gene>
    <name evidence="3" type="ORF">GMA8713_00986</name>
</gene>
<dbReference type="EMBL" id="FIZY01000006">
    <property type="protein sequence ID" value="CZF79467.1"/>
    <property type="molecule type" value="Genomic_DNA"/>
</dbReference>
<feature type="transmembrane region" description="Helical" evidence="2">
    <location>
        <begin position="49"/>
        <end position="66"/>
    </location>
</feature>
<evidence type="ECO:0000313" key="4">
    <source>
        <dbReference type="Proteomes" id="UP000073601"/>
    </source>
</evidence>
<sequence>MFGSMTSLTGGGGLQGGSAGPSAAHNTTTHTTNSGFTGGAINFGSNNGIPSWALLLTGLAALYVYTRKN</sequence>
<evidence type="ECO:0000256" key="2">
    <source>
        <dbReference type="SAM" id="Phobius"/>
    </source>
</evidence>
<dbReference type="AlphaFoldDB" id="A0A128EY91"/>
<protein>
    <submittedName>
        <fullName evidence="3">Uncharacterized protein</fullName>
    </submittedName>
</protein>